<reference evidence="4" key="1">
    <citation type="journal article" date="2012" name="Nature">
        <title>A physical, genetic and functional sequence assembly of the barley genome.</title>
        <authorList>
            <consortium name="The International Barley Genome Sequencing Consortium"/>
            <person name="Mayer K.F."/>
            <person name="Waugh R."/>
            <person name="Brown J.W."/>
            <person name="Schulman A."/>
            <person name="Langridge P."/>
            <person name="Platzer M."/>
            <person name="Fincher G.B."/>
            <person name="Muehlbauer G.J."/>
            <person name="Sato K."/>
            <person name="Close T.J."/>
            <person name="Wise R.P."/>
            <person name="Stein N."/>
        </authorList>
    </citation>
    <scope>NUCLEOTIDE SEQUENCE [LARGE SCALE GENOMIC DNA]</scope>
    <source>
        <strain evidence="4">cv. Morex</strain>
    </source>
</reference>
<dbReference type="InterPro" id="IPR036397">
    <property type="entry name" value="RNaseH_sf"/>
</dbReference>
<dbReference type="PANTHER" id="PTHR33116">
    <property type="entry name" value="REVERSE TRANSCRIPTASE ZINC-BINDING DOMAIN-CONTAINING PROTEIN-RELATED-RELATED"/>
    <property type="match status" value="1"/>
</dbReference>
<organism evidence="3 4">
    <name type="scientific">Hordeum vulgare subsp. vulgare</name>
    <name type="common">Domesticated barley</name>
    <dbReference type="NCBI Taxonomy" id="112509"/>
    <lineage>
        <taxon>Eukaryota</taxon>
        <taxon>Viridiplantae</taxon>
        <taxon>Streptophyta</taxon>
        <taxon>Embryophyta</taxon>
        <taxon>Tracheophyta</taxon>
        <taxon>Spermatophyta</taxon>
        <taxon>Magnoliopsida</taxon>
        <taxon>Liliopsida</taxon>
        <taxon>Poales</taxon>
        <taxon>Poaceae</taxon>
        <taxon>BOP clade</taxon>
        <taxon>Pooideae</taxon>
        <taxon>Triticodae</taxon>
        <taxon>Triticeae</taxon>
        <taxon>Hordeinae</taxon>
        <taxon>Hordeum</taxon>
    </lineage>
</organism>
<keyword evidence="4" id="KW-1185">Reference proteome</keyword>
<reference evidence="3" key="2">
    <citation type="submission" date="2020-10" db="EMBL/GenBank/DDBJ databases">
        <authorList>
            <person name="Scholz U."/>
            <person name="Mascher M."/>
            <person name="Fiebig A."/>
        </authorList>
    </citation>
    <scope>NUCLEOTIDE SEQUENCE [LARGE SCALE GENOMIC DNA]</scope>
    <source>
        <strain evidence="3">cv. Morex</strain>
    </source>
</reference>
<evidence type="ECO:0000259" key="2">
    <source>
        <dbReference type="Pfam" id="PF13966"/>
    </source>
</evidence>
<accession>A0A8I6XU89</accession>
<dbReference type="Pfam" id="PF13456">
    <property type="entry name" value="RVT_3"/>
    <property type="match status" value="1"/>
</dbReference>
<dbReference type="SMR" id="A0A8I6XU89"/>
<evidence type="ECO:0000259" key="1">
    <source>
        <dbReference type="Pfam" id="PF13456"/>
    </source>
</evidence>
<dbReference type="SUPFAM" id="SSF53098">
    <property type="entry name" value="Ribonuclease H-like"/>
    <property type="match status" value="1"/>
</dbReference>
<protein>
    <recommendedName>
        <fullName evidence="5">Reverse transcriptase zinc-binding domain-containing protein</fullName>
    </recommendedName>
</protein>
<name>A0A8I6XU89_HORVV</name>
<feature type="domain" description="Reverse transcriptase zinc-binding" evidence="2">
    <location>
        <begin position="361"/>
        <end position="430"/>
    </location>
</feature>
<dbReference type="AlphaFoldDB" id="A0A8I6XU89"/>
<dbReference type="Proteomes" id="UP000011116">
    <property type="component" value="Chromosome 5H"/>
</dbReference>
<reference evidence="3" key="3">
    <citation type="submission" date="2022-01" db="UniProtKB">
        <authorList>
            <consortium name="EnsemblPlants"/>
        </authorList>
    </citation>
    <scope>IDENTIFICATION</scope>
    <source>
        <strain evidence="3">subsp. vulgare</strain>
    </source>
</reference>
<dbReference type="Pfam" id="PF13966">
    <property type="entry name" value="zf-RVT"/>
    <property type="match status" value="1"/>
</dbReference>
<feature type="domain" description="RNase H type-1" evidence="1">
    <location>
        <begin position="531"/>
        <end position="591"/>
    </location>
</feature>
<evidence type="ECO:0000313" key="3">
    <source>
        <dbReference type="EnsemblPlants" id="HORVU.MOREX.r3.5HG0441430.1.CDS1"/>
    </source>
</evidence>
<dbReference type="Gramene" id="HORVU.MOREX.r3.5HG0441430.1">
    <property type="protein sequence ID" value="HORVU.MOREX.r3.5HG0441430.1.CDS1"/>
    <property type="gene ID" value="HORVU.MOREX.r3.5HG0441430"/>
</dbReference>
<proteinExistence type="predicted"/>
<dbReference type="EnsemblPlants" id="HORVU.MOREX.r3.5HG0441430.1">
    <property type="protein sequence ID" value="HORVU.MOREX.r3.5HG0441430.1.CDS1"/>
    <property type="gene ID" value="HORVU.MOREX.r3.5HG0441430"/>
</dbReference>
<dbReference type="GO" id="GO:0004523">
    <property type="term" value="F:RNA-DNA hybrid ribonuclease activity"/>
    <property type="evidence" value="ECO:0007669"/>
    <property type="project" value="InterPro"/>
</dbReference>
<dbReference type="PANTHER" id="PTHR33116:SF86">
    <property type="entry name" value="REVERSE TRANSCRIPTASE DOMAIN-CONTAINING PROTEIN"/>
    <property type="match status" value="1"/>
</dbReference>
<dbReference type="Gene3D" id="3.30.420.10">
    <property type="entry name" value="Ribonuclease H-like superfamily/Ribonuclease H"/>
    <property type="match status" value="1"/>
</dbReference>
<dbReference type="Gramene" id="HORVU.MOREX.r2.5HG0365430.1">
    <property type="protein sequence ID" value="HORVU.MOREX.r2.5HG0365430.1.CDS.1"/>
    <property type="gene ID" value="HORVU.MOREX.r2.5HG0365430"/>
</dbReference>
<evidence type="ECO:0008006" key="5">
    <source>
        <dbReference type="Google" id="ProtNLM"/>
    </source>
</evidence>
<dbReference type="GO" id="GO:0003676">
    <property type="term" value="F:nucleic acid binding"/>
    <property type="evidence" value="ECO:0007669"/>
    <property type="project" value="InterPro"/>
</dbReference>
<dbReference type="InterPro" id="IPR012337">
    <property type="entry name" value="RNaseH-like_sf"/>
</dbReference>
<evidence type="ECO:0000313" key="4">
    <source>
        <dbReference type="Proteomes" id="UP000011116"/>
    </source>
</evidence>
<dbReference type="InterPro" id="IPR002156">
    <property type="entry name" value="RNaseH_domain"/>
</dbReference>
<dbReference type="InterPro" id="IPR026960">
    <property type="entry name" value="RVT-Znf"/>
</dbReference>
<sequence length="593" mass="68063">MLMKAGQDEATVLKDILQLYENVSGQCINTEKSSLLFSANTKQHVKAMVKDVLSIHSEDWNDKYLGMPVHIGRSRKKAFAYIKDKIWKAIQGWKERLLSKAGKEILIKAVAQAIPNYLMSCFYLTKEFYDELSAMIGKYWWSLQEKENKIHWISWQKLIKPKGQGGLGFRDLNGFNIAMLSRQAWRFFQNPHTLCALILKAKYFPDCNISEAKASENMAYTWRSILHGVELVNKGVIWRIGNGEEVHIWQDPWIPRAWSRKTVTNRGENILTKVSDLIDPGTGQWDQQLVVDTFSHDEARLILNMPLRDGVVDFIAWHFDPRGMHSVRNAYKLFMECRMNEAGVDTSTSVHYPEVLGGRGSKKWWRIWKLDCPNKIKHFWWRCAHNSLATRSNLVRRGVKIEDPKCLFCNRMHEDGGHLFVNCKEVKPLWRLMGCEANRVKIEKSSIGEAMDVIWGLREEQKMQIITMWWLWWQERNNVREGAIPCIPDVLIHRVKCTIAEYMACSVKPSKAPKLREGKWSPPVDGIVKINSDGAYVPEEDHGGWGVIARTSQGEVVAARAGCSDGIHDPFTAELKAMEEALNIAAELGVIRV</sequence>